<reference evidence="8 9" key="1">
    <citation type="submission" date="2018-03" db="EMBL/GenBank/DDBJ databases">
        <title>The draft genome of Mesorhizobium soli JCM 19897.</title>
        <authorList>
            <person name="Li L."/>
            <person name="Liu L."/>
            <person name="Liang L."/>
            <person name="Wang T."/>
            <person name="Zhang X."/>
        </authorList>
    </citation>
    <scope>NUCLEOTIDE SEQUENCE [LARGE SCALE GENOMIC DNA]</scope>
    <source>
        <strain evidence="8 9">JCM 19897</strain>
    </source>
</reference>
<dbReference type="SMART" id="SM00079">
    <property type="entry name" value="PBPe"/>
    <property type="match status" value="1"/>
</dbReference>
<dbReference type="InterPro" id="IPR001320">
    <property type="entry name" value="Iontro_rcpt_C"/>
</dbReference>
<comment type="caution">
    <text evidence="8">The sequence shown here is derived from an EMBL/GenBank/DDBJ whole genome shotgun (WGS) entry which is preliminary data.</text>
</comment>
<dbReference type="CDD" id="cd13530">
    <property type="entry name" value="PBP2_peptides_like"/>
    <property type="match status" value="1"/>
</dbReference>
<comment type="subcellular location">
    <subcellularLocation>
        <location evidence="1">Cell envelope</location>
    </subcellularLocation>
</comment>
<feature type="domain" description="Ionotropic glutamate receptor C-terminal" evidence="7">
    <location>
        <begin position="26"/>
        <end position="245"/>
    </location>
</feature>
<organism evidence="8 9">
    <name type="scientific">Pseudaminobacter soli</name>
    <name type="common">ex Li et al. 2025</name>
    <dbReference type="NCBI Taxonomy" id="1295366"/>
    <lineage>
        <taxon>Bacteria</taxon>
        <taxon>Pseudomonadati</taxon>
        <taxon>Pseudomonadota</taxon>
        <taxon>Alphaproteobacteria</taxon>
        <taxon>Hyphomicrobiales</taxon>
        <taxon>Phyllobacteriaceae</taxon>
        <taxon>Pseudaminobacter</taxon>
    </lineage>
</organism>
<evidence type="ECO:0000256" key="3">
    <source>
        <dbReference type="ARBA" id="ARBA00022729"/>
    </source>
</evidence>
<dbReference type="GO" id="GO:0016020">
    <property type="term" value="C:membrane"/>
    <property type="evidence" value="ECO:0007669"/>
    <property type="project" value="InterPro"/>
</dbReference>
<accession>A0A2P7SJ42</accession>
<gene>
    <name evidence="8" type="ORF">C7I85_08770</name>
</gene>
<dbReference type="EMBL" id="PXYL01000003">
    <property type="protein sequence ID" value="PSJ62371.1"/>
    <property type="molecule type" value="Genomic_DNA"/>
</dbReference>
<keyword evidence="9" id="KW-1185">Reference proteome</keyword>
<evidence type="ECO:0000259" key="7">
    <source>
        <dbReference type="SMART" id="SM00079"/>
    </source>
</evidence>
<sequence length="263" mass="28463">MLKRLSLMGMVVAAGFAFMAPTFADTITVGAYPANPPWEFKTDAGDFEGYEVDVANEVGKRLGMEVEFQDMGFQALFAGTSSGRIDFAISSISITNERLQNQSFTQPYYDSDGTVVGKEDSTVTTLEDLKGKTIGVVAATTGEAWAKENAEKLGIAEVKSYASQQDLLLEVQNGRIEGGAGELAGFQYAMTKIPGLKVLVRIPTGERFAMMAKKDHPLVEKANDAISAMKEDGTLAEIHKKWFQADADPETSTIKVMPLPKAE</sequence>
<dbReference type="SMART" id="SM00062">
    <property type="entry name" value="PBPb"/>
    <property type="match status" value="1"/>
</dbReference>
<dbReference type="RefSeq" id="WP_106723555.1">
    <property type="nucleotide sequence ID" value="NZ_PXYL01000003.1"/>
</dbReference>
<feature type="chain" id="PRO_5015113614" evidence="5">
    <location>
        <begin position="25"/>
        <end position="263"/>
    </location>
</feature>
<dbReference type="InterPro" id="IPR001638">
    <property type="entry name" value="Solute-binding_3/MltF_N"/>
</dbReference>
<protein>
    <submittedName>
        <fullName evidence="8">Amino acid ABC transporter substrate-binding protein</fullName>
    </submittedName>
</protein>
<dbReference type="Proteomes" id="UP000240653">
    <property type="component" value="Unassembled WGS sequence"/>
</dbReference>
<evidence type="ECO:0000256" key="4">
    <source>
        <dbReference type="RuleBase" id="RU003744"/>
    </source>
</evidence>
<evidence type="ECO:0000256" key="1">
    <source>
        <dbReference type="ARBA" id="ARBA00004196"/>
    </source>
</evidence>
<dbReference type="Pfam" id="PF00497">
    <property type="entry name" value="SBP_bac_3"/>
    <property type="match status" value="1"/>
</dbReference>
<comment type="similarity">
    <text evidence="2 4">Belongs to the bacterial solute-binding protein 3 family.</text>
</comment>
<name>A0A2P7SJ42_9HYPH</name>
<evidence type="ECO:0000313" key="9">
    <source>
        <dbReference type="Proteomes" id="UP000240653"/>
    </source>
</evidence>
<dbReference type="OrthoDB" id="9814231at2"/>
<evidence type="ECO:0000256" key="2">
    <source>
        <dbReference type="ARBA" id="ARBA00010333"/>
    </source>
</evidence>
<dbReference type="InterPro" id="IPR018313">
    <property type="entry name" value="SBP_3_CS"/>
</dbReference>
<feature type="signal peptide" evidence="5">
    <location>
        <begin position="1"/>
        <end position="24"/>
    </location>
</feature>
<feature type="domain" description="Solute-binding protein family 3/N-terminal" evidence="6">
    <location>
        <begin position="26"/>
        <end position="246"/>
    </location>
</feature>
<dbReference type="GO" id="GO:0015276">
    <property type="term" value="F:ligand-gated monoatomic ion channel activity"/>
    <property type="evidence" value="ECO:0007669"/>
    <property type="project" value="InterPro"/>
</dbReference>
<dbReference type="Gene3D" id="3.40.190.10">
    <property type="entry name" value="Periplasmic binding protein-like II"/>
    <property type="match status" value="2"/>
</dbReference>
<keyword evidence="3 5" id="KW-0732">Signal</keyword>
<dbReference type="GO" id="GO:0030313">
    <property type="term" value="C:cell envelope"/>
    <property type="evidence" value="ECO:0007669"/>
    <property type="project" value="UniProtKB-SubCell"/>
</dbReference>
<dbReference type="PANTHER" id="PTHR35936">
    <property type="entry name" value="MEMBRANE-BOUND LYTIC MUREIN TRANSGLYCOSYLASE F"/>
    <property type="match status" value="1"/>
</dbReference>
<evidence type="ECO:0000259" key="6">
    <source>
        <dbReference type="SMART" id="SM00062"/>
    </source>
</evidence>
<dbReference type="PANTHER" id="PTHR35936:SF17">
    <property type="entry name" value="ARGININE-BINDING EXTRACELLULAR PROTEIN ARTP"/>
    <property type="match status" value="1"/>
</dbReference>
<dbReference type="AlphaFoldDB" id="A0A2P7SJ42"/>
<dbReference type="PROSITE" id="PS01039">
    <property type="entry name" value="SBP_BACTERIAL_3"/>
    <property type="match status" value="1"/>
</dbReference>
<evidence type="ECO:0000256" key="5">
    <source>
        <dbReference type="SAM" id="SignalP"/>
    </source>
</evidence>
<proteinExistence type="inferred from homology"/>
<dbReference type="SUPFAM" id="SSF53850">
    <property type="entry name" value="Periplasmic binding protein-like II"/>
    <property type="match status" value="1"/>
</dbReference>
<evidence type="ECO:0000313" key="8">
    <source>
        <dbReference type="EMBL" id="PSJ62371.1"/>
    </source>
</evidence>